<dbReference type="Proteomes" id="UP000064967">
    <property type="component" value="Chromosome"/>
</dbReference>
<feature type="compositionally biased region" description="Basic and acidic residues" evidence="1">
    <location>
        <begin position="42"/>
        <end position="52"/>
    </location>
</feature>
<gene>
    <name evidence="2" type="ORF">AKJ09_04571</name>
</gene>
<dbReference type="EMBL" id="CP012333">
    <property type="protein sequence ID" value="AKU97907.1"/>
    <property type="molecule type" value="Genomic_DNA"/>
</dbReference>
<feature type="region of interest" description="Disordered" evidence="1">
    <location>
        <begin position="28"/>
        <end position="66"/>
    </location>
</feature>
<accession>A0A0K1PWL4</accession>
<evidence type="ECO:0000313" key="2">
    <source>
        <dbReference type="EMBL" id="AKU97907.1"/>
    </source>
</evidence>
<evidence type="ECO:0000256" key="1">
    <source>
        <dbReference type="SAM" id="MobiDB-lite"/>
    </source>
</evidence>
<keyword evidence="3" id="KW-1185">Reference proteome</keyword>
<organism evidence="2 3">
    <name type="scientific">Labilithrix luteola</name>
    <dbReference type="NCBI Taxonomy" id="1391654"/>
    <lineage>
        <taxon>Bacteria</taxon>
        <taxon>Pseudomonadati</taxon>
        <taxon>Myxococcota</taxon>
        <taxon>Polyangia</taxon>
        <taxon>Polyangiales</taxon>
        <taxon>Labilitrichaceae</taxon>
        <taxon>Labilithrix</taxon>
    </lineage>
</organism>
<proteinExistence type="predicted"/>
<protein>
    <submittedName>
        <fullName evidence="2">Uncharacterized protein</fullName>
    </submittedName>
</protein>
<evidence type="ECO:0000313" key="3">
    <source>
        <dbReference type="Proteomes" id="UP000064967"/>
    </source>
</evidence>
<reference evidence="2 3" key="1">
    <citation type="submission" date="2015-08" db="EMBL/GenBank/DDBJ databases">
        <authorList>
            <person name="Babu N.S."/>
            <person name="Beckwith C.J."/>
            <person name="Beseler K.G."/>
            <person name="Brison A."/>
            <person name="Carone J.V."/>
            <person name="Caskin T.P."/>
            <person name="Diamond M."/>
            <person name="Durham M.E."/>
            <person name="Foxe J.M."/>
            <person name="Go M."/>
            <person name="Henderson B.A."/>
            <person name="Jones I.B."/>
            <person name="McGettigan J.A."/>
            <person name="Micheletti S.J."/>
            <person name="Nasrallah M.E."/>
            <person name="Ortiz D."/>
            <person name="Piller C.R."/>
            <person name="Privatt S.R."/>
            <person name="Schneider S.L."/>
            <person name="Sharp S."/>
            <person name="Smith T.C."/>
            <person name="Stanton J.D."/>
            <person name="Ullery H.E."/>
            <person name="Wilson R.J."/>
            <person name="Serrano M.G."/>
            <person name="Buck G."/>
            <person name="Lee V."/>
            <person name="Wang Y."/>
            <person name="Carvalho R."/>
            <person name="Voegtly L."/>
            <person name="Shi R."/>
            <person name="Duckworth R."/>
            <person name="Johnson A."/>
            <person name="Loviza R."/>
            <person name="Walstead R."/>
            <person name="Shah Z."/>
            <person name="Kiflezghi M."/>
            <person name="Wade K."/>
            <person name="Ball S.L."/>
            <person name="Bradley K.W."/>
            <person name="Asai D.J."/>
            <person name="Bowman C.A."/>
            <person name="Russell D.A."/>
            <person name="Pope W.H."/>
            <person name="Jacobs-Sera D."/>
            <person name="Hendrix R.W."/>
            <person name="Hatfull G.F."/>
        </authorList>
    </citation>
    <scope>NUCLEOTIDE SEQUENCE [LARGE SCALE GENOMIC DNA]</scope>
    <source>
        <strain evidence="2 3">DSM 27648</strain>
    </source>
</reference>
<dbReference type="STRING" id="1391654.AKJ09_04571"/>
<dbReference type="KEGG" id="llu:AKJ09_04571"/>
<sequence>MQKILIQAILRGRADAVRVSPAALRSRPPMVNARRASLPSSWRERTSGDRFGQKRPIRYPDGATRG</sequence>
<name>A0A0K1PWL4_9BACT</name>
<dbReference type="AlphaFoldDB" id="A0A0K1PWL4"/>